<reference evidence="10" key="1">
    <citation type="submission" date="2015-04" db="EMBL/GenBank/DDBJ databases">
        <title>The genome sequence of the plant pathogenic Rhizarian Plasmodiophora brassicae reveals insights in its biotrophic life cycle and the origin of chitin synthesis.</title>
        <authorList>
            <person name="Schwelm A."/>
            <person name="Fogelqvist J."/>
            <person name="Knaust A."/>
            <person name="Julke S."/>
            <person name="Lilja T."/>
            <person name="Dhandapani V."/>
            <person name="Bonilla-Rosso G."/>
            <person name="Karlsson M."/>
            <person name="Shevchenko A."/>
            <person name="Choi S.R."/>
            <person name="Kim H.G."/>
            <person name="Park J.Y."/>
            <person name="Lim Y.P."/>
            <person name="Ludwig-Muller J."/>
            <person name="Dixelius C."/>
        </authorList>
    </citation>
    <scope>NUCLEOTIDE SEQUENCE</scope>
    <source>
        <tissue evidence="10">Potato root galls</tissue>
    </source>
</reference>
<sequence length="314" mass="35877">MGALTQRKDKLFQELPGVFDQTVIFRDAVAKQSTARGVALGSSILNKYSPFPFVDRAVDIMRLLIQKEQILRNQRAAYIAISQYSAYAMSDEDRESFDLDMTNFIKNFDESLSLLKSTIASSPKESQDCKKHCDLIVLFLYMRLKSFSQEVQDMRIHRTNRLKNMPGNVMTHKRIEMTSTVQFARSALELEDIKPEDDVMSADLQLSSQQVAIFEHENALLLSELDADMGAIRQAEARLNEIAELFSLFSTKVVEQQHQIESIYDNIVVGKSNMDMALDQLRKYLKHGASFRLNILAIFVIAALSLLFLDWFQV</sequence>
<evidence type="ECO:0008006" key="11">
    <source>
        <dbReference type="Google" id="ProtNLM"/>
    </source>
</evidence>
<evidence type="ECO:0000256" key="6">
    <source>
        <dbReference type="ARBA" id="ARBA00022989"/>
    </source>
</evidence>
<evidence type="ECO:0000256" key="4">
    <source>
        <dbReference type="ARBA" id="ARBA00022692"/>
    </source>
</evidence>
<dbReference type="SUPFAM" id="SSF47661">
    <property type="entry name" value="t-snare proteins"/>
    <property type="match status" value="1"/>
</dbReference>
<comment type="similarity">
    <text evidence="2">Belongs to the syntaxin family.</text>
</comment>
<dbReference type="PANTHER" id="PTHR15959:SF0">
    <property type="entry name" value="SYNTAXIN-18"/>
    <property type="match status" value="1"/>
</dbReference>
<dbReference type="SUPFAM" id="SSF58038">
    <property type="entry name" value="SNARE fusion complex"/>
    <property type="match status" value="1"/>
</dbReference>
<evidence type="ECO:0000256" key="7">
    <source>
        <dbReference type="ARBA" id="ARBA00023054"/>
    </source>
</evidence>
<dbReference type="PANTHER" id="PTHR15959">
    <property type="entry name" value="SYNTAXIN-18"/>
    <property type="match status" value="1"/>
</dbReference>
<evidence type="ECO:0000256" key="3">
    <source>
        <dbReference type="ARBA" id="ARBA00022448"/>
    </source>
</evidence>
<dbReference type="GO" id="GO:0005783">
    <property type="term" value="C:endoplasmic reticulum"/>
    <property type="evidence" value="ECO:0007669"/>
    <property type="project" value="TreeGrafter"/>
</dbReference>
<feature type="transmembrane region" description="Helical" evidence="9">
    <location>
        <begin position="291"/>
        <end position="312"/>
    </location>
</feature>
<keyword evidence="4 9" id="KW-0812">Transmembrane</keyword>
<dbReference type="EMBL" id="HACM01010180">
    <property type="protein sequence ID" value="CRZ10622.1"/>
    <property type="molecule type" value="Transcribed_RNA"/>
</dbReference>
<dbReference type="GO" id="GO:0006890">
    <property type="term" value="P:retrograde vesicle-mediated transport, Golgi to endoplasmic reticulum"/>
    <property type="evidence" value="ECO:0007669"/>
    <property type="project" value="TreeGrafter"/>
</dbReference>
<evidence type="ECO:0000256" key="2">
    <source>
        <dbReference type="ARBA" id="ARBA00009063"/>
    </source>
</evidence>
<dbReference type="AlphaFoldDB" id="A0A0H5RAC7"/>
<keyword evidence="6 9" id="KW-1133">Transmembrane helix</keyword>
<accession>A0A0H5RAC7</accession>
<dbReference type="GO" id="GO:0015031">
    <property type="term" value="P:protein transport"/>
    <property type="evidence" value="ECO:0007669"/>
    <property type="project" value="UniProtKB-KW"/>
</dbReference>
<keyword evidence="5" id="KW-0653">Protein transport</keyword>
<comment type="subcellular location">
    <subcellularLocation>
        <location evidence="1">Membrane</location>
        <topology evidence="1">Single-pass type IV membrane protein</topology>
    </subcellularLocation>
</comment>
<evidence type="ECO:0000256" key="1">
    <source>
        <dbReference type="ARBA" id="ARBA00004211"/>
    </source>
</evidence>
<keyword evidence="3" id="KW-0813">Transport</keyword>
<dbReference type="Gene3D" id="1.20.5.110">
    <property type="match status" value="1"/>
</dbReference>
<dbReference type="GO" id="GO:0031201">
    <property type="term" value="C:SNARE complex"/>
    <property type="evidence" value="ECO:0007669"/>
    <property type="project" value="TreeGrafter"/>
</dbReference>
<dbReference type="InterPro" id="IPR010989">
    <property type="entry name" value="SNARE"/>
</dbReference>
<evidence type="ECO:0000313" key="10">
    <source>
        <dbReference type="EMBL" id="CRZ10622.1"/>
    </source>
</evidence>
<name>A0A0H5RAC7_9EUKA</name>
<organism evidence="10">
    <name type="scientific">Spongospora subterranea</name>
    <dbReference type="NCBI Taxonomy" id="70186"/>
    <lineage>
        <taxon>Eukaryota</taxon>
        <taxon>Sar</taxon>
        <taxon>Rhizaria</taxon>
        <taxon>Endomyxa</taxon>
        <taxon>Phytomyxea</taxon>
        <taxon>Plasmodiophorida</taxon>
        <taxon>Plasmodiophoridae</taxon>
        <taxon>Spongospora</taxon>
    </lineage>
</organism>
<evidence type="ECO:0000256" key="9">
    <source>
        <dbReference type="SAM" id="Phobius"/>
    </source>
</evidence>
<keyword evidence="8 9" id="KW-0472">Membrane</keyword>
<evidence type="ECO:0000256" key="5">
    <source>
        <dbReference type="ARBA" id="ARBA00022927"/>
    </source>
</evidence>
<keyword evidence="7" id="KW-0175">Coiled coil</keyword>
<proteinExistence type="inferred from homology"/>
<protein>
    <recommendedName>
        <fullName evidence="11">t-SNARE coiled-coil homology domain-containing protein</fullName>
    </recommendedName>
</protein>
<evidence type="ECO:0000256" key="8">
    <source>
        <dbReference type="ARBA" id="ARBA00023136"/>
    </source>
</evidence>